<evidence type="ECO:0000256" key="1">
    <source>
        <dbReference type="SAM" id="MobiDB-lite"/>
    </source>
</evidence>
<evidence type="ECO:0000313" key="2">
    <source>
        <dbReference type="EMBL" id="EIT69093.1"/>
    </source>
</evidence>
<dbReference type="AlphaFoldDB" id="I8T5U2"/>
<reference evidence="2 3" key="1">
    <citation type="journal article" date="2012" name="J. Bacteriol.">
        <title>Genome Sequence of n-Alkane-Degrading Hydrocarboniphaga effusa Strain AP103T (ATCC BAA-332T).</title>
        <authorList>
            <person name="Chang H.K."/>
            <person name="Zylstra G.J."/>
            <person name="Chae J.C."/>
        </authorList>
    </citation>
    <scope>NUCLEOTIDE SEQUENCE [LARGE SCALE GENOMIC DNA]</scope>
    <source>
        <strain evidence="2 3">AP103</strain>
    </source>
</reference>
<organism evidence="2 3">
    <name type="scientific">Hydrocarboniphaga effusa AP103</name>
    <dbReference type="NCBI Taxonomy" id="1172194"/>
    <lineage>
        <taxon>Bacteria</taxon>
        <taxon>Pseudomonadati</taxon>
        <taxon>Pseudomonadota</taxon>
        <taxon>Gammaproteobacteria</taxon>
        <taxon>Nevskiales</taxon>
        <taxon>Nevskiaceae</taxon>
        <taxon>Hydrocarboniphaga</taxon>
    </lineage>
</organism>
<comment type="caution">
    <text evidence="2">The sequence shown here is derived from an EMBL/GenBank/DDBJ whole genome shotgun (WGS) entry which is preliminary data.</text>
</comment>
<proteinExistence type="predicted"/>
<gene>
    <name evidence="2" type="ORF">WQQ_26750</name>
</gene>
<dbReference type="EMBL" id="AKGD01000002">
    <property type="protein sequence ID" value="EIT69093.1"/>
    <property type="molecule type" value="Genomic_DNA"/>
</dbReference>
<dbReference type="Proteomes" id="UP000003704">
    <property type="component" value="Unassembled WGS sequence"/>
</dbReference>
<feature type="region of interest" description="Disordered" evidence="1">
    <location>
        <begin position="1"/>
        <end position="47"/>
    </location>
</feature>
<feature type="compositionally biased region" description="Basic and acidic residues" evidence="1">
    <location>
        <begin position="1"/>
        <end position="20"/>
    </location>
</feature>
<evidence type="ECO:0000313" key="3">
    <source>
        <dbReference type="Proteomes" id="UP000003704"/>
    </source>
</evidence>
<protein>
    <submittedName>
        <fullName evidence="2">Uncharacterized protein</fullName>
    </submittedName>
</protein>
<accession>I8T5U2</accession>
<keyword evidence="3" id="KW-1185">Reference proteome</keyword>
<sequence>MEREAQRQNERGEGDSRGGAEHGANLGRELERAVGDGSPVTIGPTASFAVGRGHSLVRAGFVELSSGECVG</sequence>
<name>I8T5U2_9GAMM</name>